<dbReference type="InterPro" id="IPR016092">
    <property type="entry name" value="ATAP"/>
</dbReference>
<dbReference type="Pfam" id="PF01521">
    <property type="entry name" value="Fe-S_biosyn"/>
    <property type="match status" value="1"/>
</dbReference>
<feature type="domain" description="Core" evidence="1">
    <location>
        <begin position="25"/>
        <end position="124"/>
    </location>
</feature>
<proteinExistence type="predicted"/>
<reference evidence="2 3" key="1">
    <citation type="submission" date="2020-08" db="EMBL/GenBank/DDBJ databases">
        <title>Genomic Encyclopedia of Type Strains, Phase IV (KMG-IV): sequencing the most valuable type-strain genomes for metagenomic binning, comparative biology and taxonomic classification.</title>
        <authorList>
            <person name="Goeker M."/>
        </authorList>
    </citation>
    <scope>NUCLEOTIDE SEQUENCE [LARGE SCALE GENOMIC DNA]</scope>
    <source>
        <strain evidence="2 3">DSM 24448</strain>
    </source>
</reference>
<dbReference type="InterPro" id="IPR035903">
    <property type="entry name" value="HesB-like_dom_sf"/>
</dbReference>
<dbReference type="InterPro" id="IPR000361">
    <property type="entry name" value="ATAP_core_dom"/>
</dbReference>
<dbReference type="Gene3D" id="2.60.300.12">
    <property type="entry name" value="HesB-like domain"/>
    <property type="match status" value="1"/>
</dbReference>
<dbReference type="EMBL" id="JACIJB010000001">
    <property type="protein sequence ID" value="MBB5659899.1"/>
    <property type="molecule type" value="Genomic_DNA"/>
</dbReference>
<dbReference type="SUPFAM" id="SSF89360">
    <property type="entry name" value="HesB-like domain"/>
    <property type="match status" value="1"/>
</dbReference>
<dbReference type="OrthoDB" id="9801228at2"/>
<dbReference type="PROSITE" id="PS01152">
    <property type="entry name" value="HESB"/>
    <property type="match status" value="1"/>
</dbReference>
<sequence length="129" mass="13504">MTERSTDFRVETTGDAGARAAAHGLTLSASAAARLRHLSEARGTPLMLRVAVDGGGCSGFQYRFDLVGSADDEDIRIRNDDHTALVDPVSLPFLSGSVIDFVDDLAGAQFVIRNPNAASSCGCGVSFSI</sequence>
<dbReference type="GO" id="GO:0051537">
    <property type="term" value="F:2 iron, 2 sulfur cluster binding"/>
    <property type="evidence" value="ECO:0007669"/>
    <property type="project" value="TreeGrafter"/>
</dbReference>
<dbReference type="InterPro" id="IPR017870">
    <property type="entry name" value="FeS_cluster_insertion_CS"/>
</dbReference>
<dbReference type="GO" id="GO:0005506">
    <property type="term" value="F:iron ion binding"/>
    <property type="evidence" value="ECO:0007669"/>
    <property type="project" value="TreeGrafter"/>
</dbReference>
<dbReference type="AlphaFoldDB" id="A0A7W9A1X4"/>
<comment type="caution">
    <text evidence="2">The sequence shown here is derived from an EMBL/GenBank/DDBJ whole genome shotgun (WGS) entry which is preliminary data.</text>
</comment>
<dbReference type="GO" id="GO:0016226">
    <property type="term" value="P:iron-sulfur cluster assembly"/>
    <property type="evidence" value="ECO:0007669"/>
    <property type="project" value="InterPro"/>
</dbReference>
<accession>A0A7W9A1X4</accession>
<protein>
    <submittedName>
        <fullName evidence="2">Iron-sulfur cluster assembly accessory protein</fullName>
    </submittedName>
</protein>
<keyword evidence="3" id="KW-1185">Reference proteome</keyword>
<evidence type="ECO:0000313" key="2">
    <source>
        <dbReference type="EMBL" id="MBB5659899.1"/>
    </source>
</evidence>
<evidence type="ECO:0000313" key="3">
    <source>
        <dbReference type="Proteomes" id="UP000548978"/>
    </source>
</evidence>
<evidence type="ECO:0000259" key="1">
    <source>
        <dbReference type="Pfam" id="PF01521"/>
    </source>
</evidence>
<gene>
    <name evidence="2" type="ORF">FHS65_000617</name>
</gene>
<dbReference type="RefSeq" id="WP_123287297.1">
    <property type="nucleotide sequence ID" value="NZ_JACIJB010000001.1"/>
</dbReference>
<dbReference type="Proteomes" id="UP000548978">
    <property type="component" value="Unassembled WGS sequence"/>
</dbReference>
<dbReference type="PANTHER" id="PTHR43011:SF1">
    <property type="entry name" value="IRON-SULFUR CLUSTER ASSEMBLY 2 HOMOLOG, MITOCHONDRIAL"/>
    <property type="match status" value="1"/>
</dbReference>
<name>A0A7W9A1X4_9CAUL</name>
<organism evidence="2 3">
    <name type="scientific">Brevundimonas halotolerans</name>
    <dbReference type="NCBI Taxonomy" id="69670"/>
    <lineage>
        <taxon>Bacteria</taxon>
        <taxon>Pseudomonadati</taxon>
        <taxon>Pseudomonadota</taxon>
        <taxon>Alphaproteobacteria</taxon>
        <taxon>Caulobacterales</taxon>
        <taxon>Caulobacteraceae</taxon>
        <taxon>Brevundimonas</taxon>
    </lineage>
</organism>
<dbReference type="NCBIfam" id="TIGR00049">
    <property type="entry name" value="iron-sulfur cluster assembly accessory protein"/>
    <property type="match status" value="1"/>
</dbReference>
<dbReference type="PANTHER" id="PTHR43011">
    <property type="entry name" value="IRON-SULFUR CLUSTER ASSEMBLY 2 HOMOLOG, MITOCHONDRIAL"/>
    <property type="match status" value="1"/>
</dbReference>
<dbReference type="NCBIfam" id="NF010147">
    <property type="entry name" value="PRK13623.1"/>
    <property type="match status" value="1"/>
</dbReference>
<dbReference type="GO" id="GO:0051539">
    <property type="term" value="F:4 iron, 4 sulfur cluster binding"/>
    <property type="evidence" value="ECO:0007669"/>
    <property type="project" value="TreeGrafter"/>
</dbReference>